<keyword evidence="4 6" id="KW-0413">Isomerase</keyword>
<comment type="caution">
    <text evidence="9">The sequence shown here is derived from an EMBL/GenBank/DDBJ whole genome shotgun (WGS) entry which is preliminary data.</text>
</comment>
<evidence type="ECO:0000256" key="3">
    <source>
        <dbReference type="ARBA" id="ARBA00022884"/>
    </source>
</evidence>
<dbReference type="Gene3D" id="3.30.70.580">
    <property type="entry name" value="Pseudouridine synthase I, catalytic domain, N-terminal subdomain"/>
    <property type="match status" value="1"/>
</dbReference>
<dbReference type="AlphaFoldDB" id="A0A7K1UHW0"/>
<dbReference type="PANTHER" id="PTHR47683:SF2">
    <property type="entry name" value="RNA-BINDING S4 DOMAIN-CONTAINING PROTEIN"/>
    <property type="match status" value="1"/>
</dbReference>
<dbReference type="PANTHER" id="PTHR47683">
    <property type="entry name" value="PSEUDOURIDINE SYNTHASE FAMILY PROTEIN-RELATED"/>
    <property type="match status" value="1"/>
</dbReference>
<dbReference type="CDD" id="cd00165">
    <property type="entry name" value="S4"/>
    <property type="match status" value="1"/>
</dbReference>
<dbReference type="GO" id="GO:0000455">
    <property type="term" value="P:enzyme-directed rRNA pseudouridine synthesis"/>
    <property type="evidence" value="ECO:0007669"/>
    <property type="project" value="UniProtKB-ARBA"/>
</dbReference>
<evidence type="ECO:0000256" key="1">
    <source>
        <dbReference type="ARBA" id="ARBA00000073"/>
    </source>
</evidence>
<accession>A0A7K1UHW0</accession>
<dbReference type="InterPro" id="IPR006145">
    <property type="entry name" value="PsdUridine_synth_RsuA/RluA"/>
</dbReference>
<feature type="domain" description="RNA-binding S4" evidence="8">
    <location>
        <begin position="71"/>
        <end position="131"/>
    </location>
</feature>
<dbReference type="GO" id="GO:0003723">
    <property type="term" value="F:RNA binding"/>
    <property type="evidence" value="ECO:0007669"/>
    <property type="project" value="UniProtKB-KW"/>
</dbReference>
<keyword evidence="10" id="KW-1185">Reference proteome</keyword>
<dbReference type="InterPro" id="IPR002942">
    <property type="entry name" value="S4_RNA-bd"/>
</dbReference>
<keyword evidence="3 5" id="KW-0694">RNA-binding</keyword>
<dbReference type="GO" id="GO:0120159">
    <property type="term" value="F:rRNA pseudouridine synthase activity"/>
    <property type="evidence" value="ECO:0007669"/>
    <property type="project" value="UniProtKB-ARBA"/>
</dbReference>
<evidence type="ECO:0000256" key="4">
    <source>
        <dbReference type="ARBA" id="ARBA00023235"/>
    </source>
</evidence>
<dbReference type="Gene3D" id="3.10.290.10">
    <property type="entry name" value="RNA-binding S4 domain"/>
    <property type="match status" value="1"/>
</dbReference>
<feature type="region of interest" description="Disordered" evidence="7">
    <location>
        <begin position="1"/>
        <end position="43"/>
    </location>
</feature>
<dbReference type="Pfam" id="PF00849">
    <property type="entry name" value="PseudoU_synth_2"/>
    <property type="match status" value="1"/>
</dbReference>
<dbReference type="InterPro" id="IPR042092">
    <property type="entry name" value="PsdUridine_s_RsuA/RluB/E/F_cat"/>
</dbReference>
<dbReference type="GO" id="GO:0005829">
    <property type="term" value="C:cytosol"/>
    <property type="evidence" value="ECO:0007669"/>
    <property type="project" value="UniProtKB-ARBA"/>
</dbReference>
<evidence type="ECO:0000259" key="8">
    <source>
        <dbReference type="SMART" id="SM00363"/>
    </source>
</evidence>
<evidence type="ECO:0000256" key="7">
    <source>
        <dbReference type="SAM" id="MobiDB-lite"/>
    </source>
</evidence>
<dbReference type="InterPro" id="IPR018496">
    <property type="entry name" value="PsdUridine_synth_RsuA/RluB_CS"/>
</dbReference>
<reference evidence="9 10" key="1">
    <citation type="submission" date="2019-12" db="EMBL/GenBank/DDBJ databases">
        <title>Nesterenkonia muleiensis sp. nov., a novel actinobacterium isolated from sap of Populus euphratica.</title>
        <authorList>
            <person name="Wang R."/>
        </authorList>
    </citation>
    <scope>NUCLEOTIDE SEQUENCE [LARGE SCALE GENOMIC DNA]</scope>
    <source>
        <strain evidence="9 10">F10</strain>
    </source>
</reference>
<dbReference type="SUPFAM" id="SSF55174">
    <property type="entry name" value="Alpha-L RNA-binding motif"/>
    <property type="match status" value="1"/>
</dbReference>
<evidence type="ECO:0000313" key="10">
    <source>
        <dbReference type="Proteomes" id="UP000460157"/>
    </source>
</evidence>
<dbReference type="InterPro" id="IPR020103">
    <property type="entry name" value="PsdUridine_synth_cat_dom_sf"/>
</dbReference>
<evidence type="ECO:0000313" key="9">
    <source>
        <dbReference type="EMBL" id="MVT25972.1"/>
    </source>
</evidence>
<dbReference type="PROSITE" id="PS01149">
    <property type="entry name" value="PSI_RSU"/>
    <property type="match status" value="1"/>
</dbReference>
<gene>
    <name evidence="9" type="ORF">GNZ21_06310</name>
</gene>
<proteinExistence type="inferred from homology"/>
<dbReference type="PROSITE" id="PS50889">
    <property type="entry name" value="S4"/>
    <property type="match status" value="1"/>
</dbReference>
<dbReference type="Proteomes" id="UP000460157">
    <property type="component" value="Unassembled WGS sequence"/>
</dbReference>
<dbReference type="SUPFAM" id="SSF55120">
    <property type="entry name" value="Pseudouridine synthase"/>
    <property type="match status" value="1"/>
</dbReference>
<protein>
    <recommendedName>
        <fullName evidence="6">Pseudouridine synthase</fullName>
        <ecNumber evidence="6">5.4.99.-</ecNumber>
    </recommendedName>
</protein>
<sequence>MIRMSFQGKRGPRKSAPRANRAARTPKPGSEGGPFADAKPERLISAQPKPTKIRADEAEANFQAVHTEDGVRLQKVLAQAGVASRRVCEDLIAEGRVAVDGKVIVEPGVRVDPQSVTIHVDGVRVTLEVTHRYVMFNKPAKVMTTMHDPEGRRCVGDFLDRQMRAARLVHVGRLDYETEGLLLLTNDGELTNRLTHPRYEVPKTYLAEVQGELSVKTAKQLQNGIELEDGPIAADRAWVVGSTGNRTMVEITLHSGRNRIVRRMLEHVGHPVTRLVRTAIGKIVIGDQPQGTLRELELQEIGHLQDLASGAAAGEGSRG</sequence>
<name>A0A7K1UHW0_9MICC</name>
<dbReference type="InterPro" id="IPR020094">
    <property type="entry name" value="TruA/RsuA/RluB/E/F_N"/>
</dbReference>
<organism evidence="9 10">
    <name type="scientific">Nesterenkonia alkaliphila</name>
    <dbReference type="NCBI Taxonomy" id="1463631"/>
    <lineage>
        <taxon>Bacteria</taxon>
        <taxon>Bacillati</taxon>
        <taxon>Actinomycetota</taxon>
        <taxon>Actinomycetes</taxon>
        <taxon>Micrococcales</taxon>
        <taxon>Micrococcaceae</taxon>
        <taxon>Nesterenkonia</taxon>
    </lineage>
</organism>
<dbReference type="FunFam" id="3.30.70.1560:FF:000001">
    <property type="entry name" value="Pseudouridine synthase"/>
    <property type="match status" value="1"/>
</dbReference>
<dbReference type="OrthoDB" id="9807213at2"/>
<dbReference type="Pfam" id="PF01479">
    <property type="entry name" value="S4"/>
    <property type="match status" value="1"/>
</dbReference>
<dbReference type="EMBL" id="WRPM01000044">
    <property type="protein sequence ID" value="MVT25972.1"/>
    <property type="molecule type" value="Genomic_DNA"/>
</dbReference>
<dbReference type="InterPro" id="IPR050343">
    <property type="entry name" value="RsuA_PseudoU_synthase"/>
</dbReference>
<dbReference type="Gene3D" id="3.30.70.1560">
    <property type="entry name" value="Alpha-L RNA-binding motif"/>
    <property type="match status" value="1"/>
</dbReference>
<dbReference type="InterPro" id="IPR000748">
    <property type="entry name" value="PsdUridine_synth_RsuA/RluB/E/F"/>
</dbReference>
<dbReference type="EC" id="5.4.99.-" evidence="6"/>
<comment type="catalytic activity">
    <reaction evidence="1">
        <text>a uridine in RNA = a pseudouridine in RNA</text>
        <dbReference type="Rhea" id="RHEA:48348"/>
        <dbReference type="Rhea" id="RHEA-COMP:12068"/>
        <dbReference type="Rhea" id="RHEA-COMP:12069"/>
        <dbReference type="ChEBI" id="CHEBI:65314"/>
        <dbReference type="ChEBI" id="CHEBI:65315"/>
    </reaction>
</comment>
<dbReference type="CDD" id="cd02870">
    <property type="entry name" value="PseudoU_synth_RsuA_like"/>
    <property type="match status" value="1"/>
</dbReference>
<dbReference type="InterPro" id="IPR036986">
    <property type="entry name" value="S4_RNA-bd_sf"/>
</dbReference>
<evidence type="ECO:0000256" key="5">
    <source>
        <dbReference type="PROSITE-ProRule" id="PRU00182"/>
    </source>
</evidence>
<evidence type="ECO:0000256" key="2">
    <source>
        <dbReference type="ARBA" id="ARBA00008348"/>
    </source>
</evidence>
<dbReference type="FunFam" id="3.10.290.10:FF:000003">
    <property type="entry name" value="Pseudouridine synthase"/>
    <property type="match status" value="1"/>
</dbReference>
<dbReference type="SMART" id="SM00363">
    <property type="entry name" value="S4"/>
    <property type="match status" value="1"/>
</dbReference>
<evidence type="ECO:0000256" key="6">
    <source>
        <dbReference type="RuleBase" id="RU003887"/>
    </source>
</evidence>
<comment type="similarity">
    <text evidence="2 6">Belongs to the pseudouridine synthase RsuA family.</text>
</comment>
<dbReference type="NCBIfam" id="TIGR00093">
    <property type="entry name" value="pseudouridine synthase"/>
    <property type="match status" value="1"/>
</dbReference>